<evidence type="ECO:0000313" key="2">
    <source>
        <dbReference type="Proteomes" id="UP001632038"/>
    </source>
</evidence>
<dbReference type="SUPFAM" id="SSF81383">
    <property type="entry name" value="F-box domain"/>
    <property type="match status" value="1"/>
</dbReference>
<dbReference type="InterPro" id="IPR036047">
    <property type="entry name" value="F-box-like_dom_sf"/>
</dbReference>
<proteinExistence type="predicted"/>
<sequence length="187" mass="21952">MLYIQYDVNHRIPNLSKISFLGLHMMIGGDLQLPKPIIQHVQYFLDGKDAARTTVLSKSWHSAWLTRPNLEFNEWDFERYSNREDGLRFYEFAKKIIQRYEESNLRIDRLVIHMKTGGPLLKDLTSELIVKALKLGASHIYCECGSLVLPREVFEAENLVELSLVRCHICRHQDTNNNILRRRSKKI</sequence>
<protein>
    <submittedName>
        <fullName evidence="1">Uncharacterized protein</fullName>
    </submittedName>
</protein>
<dbReference type="EMBL" id="JAVIJP010000017">
    <property type="protein sequence ID" value="KAL3640850.1"/>
    <property type="molecule type" value="Genomic_DNA"/>
</dbReference>
<dbReference type="PANTHER" id="PTHR31293">
    <property type="entry name" value="RNI-LIKE SUPERFAMILY PROTEIN"/>
    <property type="match status" value="1"/>
</dbReference>
<gene>
    <name evidence="1" type="ORF">CASFOL_015818</name>
</gene>
<dbReference type="InterPro" id="IPR055294">
    <property type="entry name" value="FBL60-like"/>
</dbReference>
<dbReference type="AlphaFoldDB" id="A0ABD3DEU1"/>
<reference evidence="2" key="1">
    <citation type="journal article" date="2024" name="IScience">
        <title>Strigolactones Initiate the Formation of Haustorium-like Structures in Castilleja.</title>
        <authorList>
            <person name="Buerger M."/>
            <person name="Peterson D."/>
            <person name="Chory J."/>
        </authorList>
    </citation>
    <scope>NUCLEOTIDE SEQUENCE [LARGE SCALE GENOMIC DNA]</scope>
</reference>
<keyword evidence="2" id="KW-1185">Reference proteome</keyword>
<accession>A0ABD3DEU1</accession>
<dbReference type="Proteomes" id="UP001632038">
    <property type="component" value="Unassembled WGS sequence"/>
</dbReference>
<comment type="caution">
    <text evidence="1">The sequence shown here is derived from an EMBL/GenBank/DDBJ whole genome shotgun (WGS) entry which is preliminary data.</text>
</comment>
<evidence type="ECO:0000313" key="1">
    <source>
        <dbReference type="EMBL" id="KAL3640850.1"/>
    </source>
</evidence>
<name>A0ABD3DEU1_9LAMI</name>
<dbReference type="PANTHER" id="PTHR31293:SF12">
    <property type="entry name" value="RNI-LIKE SUPERFAMILY PROTEIN"/>
    <property type="match status" value="1"/>
</dbReference>
<organism evidence="1 2">
    <name type="scientific">Castilleja foliolosa</name>
    <dbReference type="NCBI Taxonomy" id="1961234"/>
    <lineage>
        <taxon>Eukaryota</taxon>
        <taxon>Viridiplantae</taxon>
        <taxon>Streptophyta</taxon>
        <taxon>Embryophyta</taxon>
        <taxon>Tracheophyta</taxon>
        <taxon>Spermatophyta</taxon>
        <taxon>Magnoliopsida</taxon>
        <taxon>eudicotyledons</taxon>
        <taxon>Gunneridae</taxon>
        <taxon>Pentapetalae</taxon>
        <taxon>asterids</taxon>
        <taxon>lamiids</taxon>
        <taxon>Lamiales</taxon>
        <taxon>Orobanchaceae</taxon>
        <taxon>Pedicularideae</taxon>
        <taxon>Castillejinae</taxon>
        <taxon>Castilleja</taxon>
    </lineage>
</organism>